<feature type="chain" id="PRO_5020932432" evidence="1">
    <location>
        <begin position="29"/>
        <end position="344"/>
    </location>
</feature>
<evidence type="ECO:0000259" key="2">
    <source>
        <dbReference type="Pfam" id="PF06742"/>
    </source>
</evidence>
<dbReference type="PANTHER" id="PTHR36509">
    <property type="entry name" value="BLL3101 PROTEIN"/>
    <property type="match status" value="1"/>
</dbReference>
<accession>A0A4V4N873</accession>
<sequence>MPRYLPSRHLLAAALLACGFAASATLQAATPPVKVNIDNYARAETAYQFERVQKMAGGVNRWQHNRQPTPIDKQNIIRMNRDTLYSFAIVDISKGATLTLPEAGQRYRSVMVINEDHYINRIYHKAGSYRLTPAEFGTPYVYVVVRTLVNPNEAADVQAANALQDGLKISAASARPYPTPNYDKASYEATYQPLLKLSEGLPDSKRIFGKKSEVSETRHLLGTASGWGGLPTYEAFYINRGENKKAGNYRLTVRDVPVDAFWSISIYNKDGFFEKNSFNSYNLNSLTAKPNPDGSVTLNFGTDPTGKDNFLYVMDGWNYVVRLYRPRETIQSGEWTFPEPQPVP</sequence>
<feature type="domain" description="DUF1214" evidence="2">
    <location>
        <begin position="246"/>
        <end position="327"/>
    </location>
</feature>
<evidence type="ECO:0000256" key="1">
    <source>
        <dbReference type="SAM" id="SignalP"/>
    </source>
</evidence>
<evidence type="ECO:0000313" key="5">
    <source>
        <dbReference type="Proteomes" id="UP000308891"/>
    </source>
</evidence>
<name>A0A4V4N873_9NEIS</name>
<evidence type="ECO:0000259" key="3">
    <source>
        <dbReference type="Pfam" id="PF06863"/>
    </source>
</evidence>
<dbReference type="Proteomes" id="UP000308891">
    <property type="component" value="Unassembled WGS sequence"/>
</dbReference>
<evidence type="ECO:0000313" key="4">
    <source>
        <dbReference type="EMBL" id="TIC83353.1"/>
    </source>
</evidence>
<reference evidence="4 5" key="1">
    <citation type="submission" date="2019-04" db="EMBL/GenBank/DDBJ databases">
        <title>Crenobacter sp. nov.</title>
        <authorList>
            <person name="Shi S."/>
        </authorList>
    </citation>
    <scope>NUCLEOTIDE SEQUENCE [LARGE SCALE GENOMIC DNA]</scope>
    <source>
        <strain evidence="4 5">GY 70310</strain>
    </source>
</reference>
<comment type="caution">
    <text evidence="4">The sequence shown here is derived from an EMBL/GenBank/DDBJ whole genome shotgun (WGS) entry which is preliminary data.</text>
</comment>
<protein>
    <submittedName>
        <fullName evidence="4">DUF1214 domain-containing protein</fullName>
    </submittedName>
</protein>
<dbReference type="AlphaFoldDB" id="A0A4V4N873"/>
<dbReference type="InterPro" id="IPR010679">
    <property type="entry name" value="DUF1254"/>
</dbReference>
<feature type="domain" description="DUF1254" evidence="3">
    <location>
        <begin position="59"/>
        <end position="169"/>
    </location>
</feature>
<dbReference type="PANTHER" id="PTHR36509:SF3">
    <property type="entry name" value="SIGNAL PEPTIDE PROTEIN"/>
    <property type="match status" value="1"/>
</dbReference>
<feature type="signal peptide" evidence="1">
    <location>
        <begin position="1"/>
        <end position="28"/>
    </location>
</feature>
<proteinExistence type="predicted"/>
<dbReference type="OrthoDB" id="547269at2"/>
<dbReference type="Gene3D" id="2.60.120.1600">
    <property type="match status" value="1"/>
</dbReference>
<dbReference type="Pfam" id="PF06742">
    <property type="entry name" value="DUF1214"/>
    <property type="match status" value="1"/>
</dbReference>
<dbReference type="RefSeq" id="WP_136552494.1">
    <property type="nucleotide sequence ID" value="NZ_STGJ01000007.1"/>
</dbReference>
<organism evidence="4 5">
    <name type="scientific">Crenobacter intestini</name>
    <dbReference type="NCBI Taxonomy" id="2563443"/>
    <lineage>
        <taxon>Bacteria</taxon>
        <taxon>Pseudomonadati</taxon>
        <taxon>Pseudomonadota</taxon>
        <taxon>Betaproteobacteria</taxon>
        <taxon>Neisseriales</taxon>
        <taxon>Neisseriaceae</taxon>
        <taxon>Crenobacter</taxon>
    </lineage>
</organism>
<dbReference type="Pfam" id="PF06863">
    <property type="entry name" value="DUF1254"/>
    <property type="match status" value="1"/>
</dbReference>
<dbReference type="InterPro" id="IPR010621">
    <property type="entry name" value="DUF1214"/>
</dbReference>
<dbReference type="SUPFAM" id="SSF160935">
    <property type="entry name" value="VPA0735-like"/>
    <property type="match status" value="1"/>
</dbReference>
<keyword evidence="1" id="KW-0732">Signal</keyword>
<gene>
    <name evidence="4" type="ORF">E5K04_07275</name>
</gene>
<keyword evidence="5" id="KW-1185">Reference proteome</keyword>
<dbReference type="EMBL" id="STGJ01000007">
    <property type="protein sequence ID" value="TIC83353.1"/>
    <property type="molecule type" value="Genomic_DNA"/>
</dbReference>